<dbReference type="Gene3D" id="1.10.8.50">
    <property type="match status" value="1"/>
</dbReference>
<keyword evidence="6" id="KW-0378">Hydrolase</keyword>
<dbReference type="EMBL" id="CAEZTF010000112">
    <property type="protein sequence ID" value="CAB4562393.1"/>
    <property type="molecule type" value="Genomic_DNA"/>
</dbReference>
<keyword evidence="7" id="KW-0862">Zinc</keyword>
<evidence type="ECO:0000256" key="3">
    <source>
        <dbReference type="ARBA" id="ARBA00022723"/>
    </source>
</evidence>
<evidence type="ECO:0000256" key="12">
    <source>
        <dbReference type="ARBA" id="ARBA00023295"/>
    </source>
</evidence>
<keyword evidence="9" id="KW-0234">DNA repair</keyword>
<protein>
    <recommendedName>
        <fullName evidence="2">DNA-(apurinic or apyrimidinic site) lyase</fullName>
        <ecNumber evidence="2">4.2.99.18</ecNumber>
    </recommendedName>
</protein>
<dbReference type="PROSITE" id="PS51066">
    <property type="entry name" value="ZF_FPG_2"/>
    <property type="match status" value="1"/>
</dbReference>
<gene>
    <name evidence="15" type="ORF">UFOPK1618_00619</name>
</gene>
<evidence type="ECO:0000256" key="11">
    <source>
        <dbReference type="ARBA" id="ARBA00023268"/>
    </source>
</evidence>
<evidence type="ECO:0000256" key="9">
    <source>
        <dbReference type="ARBA" id="ARBA00023204"/>
    </source>
</evidence>
<evidence type="ECO:0000313" key="15">
    <source>
        <dbReference type="EMBL" id="CAB4562393.1"/>
    </source>
</evidence>
<keyword evidence="5" id="KW-0863">Zinc-finger</keyword>
<dbReference type="GO" id="GO:0000703">
    <property type="term" value="F:oxidized pyrimidine nucleobase lesion DNA N-glycosylase activity"/>
    <property type="evidence" value="ECO:0007669"/>
    <property type="project" value="TreeGrafter"/>
</dbReference>
<dbReference type="Pfam" id="PF06831">
    <property type="entry name" value="H2TH"/>
    <property type="match status" value="1"/>
</dbReference>
<dbReference type="EC" id="4.2.99.18" evidence="2"/>
<dbReference type="SUPFAM" id="SSF46946">
    <property type="entry name" value="S13-like H2TH domain"/>
    <property type="match status" value="1"/>
</dbReference>
<dbReference type="AlphaFoldDB" id="A0A6J6DJZ4"/>
<keyword evidence="3" id="KW-0479">Metal-binding</keyword>
<dbReference type="InterPro" id="IPR012319">
    <property type="entry name" value="FPG_cat"/>
</dbReference>
<evidence type="ECO:0000259" key="13">
    <source>
        <dbReference type="PROSITE" id="PS51066"/>
    </source>
</evidence>
<keyword evidence="10" id="KW-0456">Lyase</keyword>
<dbReference type="SMART" id="SM00898">
    <property type="entry name" value="Fapy_DNA_glyco"/>
    <property type="match status" value="1"/>
</dbReference>
<dbReference type="GO" id="GO:0006284">
    <property type="term" value="P:base-excision repair"/>
    <property type="evidence" value="ECO:0007669"/>
    <property type="project" value="InterPro"/>
</dbReference>
<accession>A0A6J6DJZ4</accession>
<dbReference type="InterPro" id="IPR015886">
    <property type="entry name" value="H2TH_FPG"/>
</dbReference>
<feature type="domain" description="Formamidopyrimidine-DNA glycosylase catalytic" evidence="14">
    <location>
        <begin position="1"/>
        <end position="64"/>
    </location>
</feature>
<dbReference type="GO" id="GO:0008270">
    <property type="term" value="F:zinc ion binding"/>
    <property type="evidence" value="ECO:0007669"/>
    <property type="project" value="UniProtKB-KW"/>
</dbReference>
<keyword evidence="11" id="KW-0511">Multifunctional enzyme</keyword>
<dbReference type="FunFam" id="1.10.8.50:FF:000003">
    <property type="entry name" value="Formamidopyrimidine-DNA glycosylase"/>
    <property type="match status" value="1"/>
</dbReference>
<dbReference type="Gene3D" id="3.20.190.10">
    <property type="entry name" value="MutM-like, N-terminal"/>
    <property type="match status" value="1"/>
</dbReference>
<dbReference type="PANTHER" id="PTHR42697:SF3">
    <property type="entry name" value="ENDONUCLEASE 8 1"/>
    <property type="match status" value="1"/>
</dbReference>
<evidence type="ECO:0000256" key="4">
    <source>
        <dbReference type="ARBA" id="ARBA00022763"/>
    </source>
</evidence>
<proteinExistence type="inferred from homology"/>
<dbReference type="SUPFAM" id="SSF57716">
    <property type="entry name" value="Glucocorticoid receptor-like (DNA-binding domain)"/>
    <property type="match status" value="1"/>
</dbReference>
<evidence type="ECO:0000256" key="8">
    <source>
        <dbReference type="ARBA" id="ARBA00023125"/>
    </source>
</evidence>
<evidence type="ECO:0000259" key="14">
    <source>
        <dbReference type="PROSITE" id="PS51068"/>
    </source>
</evidence>
<evidence type="ECO:0000256" key="6">
    <source>
        <dbReference type="ARBA" id="ARBA00022801"/>
    </source>
</evidence>
<dbReference type="PROSITE" id="PS51068">
    <property type="entry name" value="FPG_CAT"/>
    <property type="match status" value="1"/>
</dbReference>
<dbReference type="SMART" id="SM01232">
    <property type="entry name" value="H2TH"/>
    <property type="match status" value="1"/>
</dbReference>
<comment type="similarity">
    <text evidence="1">Belongs to the FPG family.</text>
</comment>
<evidence type="ECO:0000256" key="2">
    <source>
        <dbReference type="ARBA" id="ARBA00012720"/>
    </source>
</evidence>
<reference evidence="15" key="1">
    <citation type="submission" date="2020-05" db="EMBL/GenBank/DDBJ databases">
        <authorList>
            <person name="Chiriac C."/>
            <person name="Salcher M."/>
            <person name="Ghai R."/>
            <person name="Kavagutti S V."/>
        </authorList>
    </citation>
    <scope>NUCLEOTIDE SEQUENCE</scope>
</reference>
<dbReference type="SUPFAM" id="SSF81624">
    <property type="entry name" value="N-terminal domain of MutM-like DNA repair proteins"/>
    <property type="match status" value="1"/>
</dbReference>
<keyword evidence="12" id="KW-0326">Glycosidase</keyword>
<evidence type="ECO:0000256" key="1">
    <source>
        <dbReference type="ARBA" id="ARBA00009409"/>
    </source>
</evidence>
<evidence type="ECO:0000256" key="5">
    <source>
        <dbReference type="ARBA" id="ARBA00022771"/>
    </source>
</evidence>
<dbReference type="GO" id="GO:0003684">
    <property type="term" value="F:damaged DNA binding"/>
    <property type="evidence" value="ECO:0007669"/>
    <property type="project" value="InterPro"/>
</dbReference>
<evidence type="ECO:0000256" key="10">
    <source>
        <dbReference type="ARBA" id="ARBA00023239"/>
    </source>
</evidence>
<dbReference type="InterPro" id="IPR010979">
    <property type="entry name" value="Ribosomal_uS13-like_H2TH"/>
</dbReference>
<dbReference type="InterPro" id="IPR035937">
    <property type="entry name" value="FPG_N"/>
</dbReference>
<name>A0A6J6DJZ4_9ZZZZ</name>
<organism evidence="15">
    <name type="scientific">freshwater metagenome</name>
    <dbReference type="NCBI Taxonomy" id="449393"/>
    <lineage>
        <taxon>unclassified sequences</taxon>
        <taxon>metagenomes</taxon>
        <taxon>ecological metagenomes</taxon>
    </lineage>
</organism>
<feature type="domain" description="FPG-type" evidence="13">
    <location>
        <begin position="194"/>
        <end position="228"/>
    </location>
</feature>
<evidence type="ECO:0000256" key="7">
    <source>
        <dbReference type="ARBA" id="ARBA00022833"/>
    </source>
</evidence>
<keyword evidence="8" id="KW-0238">DNA-binding</keyword>
<dbReference type="InterPro" id="IPR000214">
    <property type="entry name" value="Znf_DNA_glyclase/AP_lyase"/>
</dbReference>
<dbReference type="GO" id="GO:0140078">
    <property type="term" value="F:class I DNA-(apurinic or apyrimidinic site) endonuclease activity"/>
    <property type="evidence" value="ECO:0007669"/>
    <property type="project" value="UniProtKB-EC"/>
</dbReference>
<sequence>MISGFQLKLARAIGKQLFLEFSNGLTLRIHLGIYGKWAFRAYDEALPEPFGQVRARFIGVDHFADLRGPTVCEVIDKAAVKAIENRLGPDPLNANPKSRESNRFIERVQRSKTPIGLLLMNQEVISGIGNVYRAEILFRAGISPHRPGNELSVEQINAIWEDSVDLMKVGVATGFMITRDELRKKKPTKAERNFVYKREGLPCRACGTNISIEIMATRKLYWCVKCQS</sequence>
<keyword evidence="4" id="KW-0227">DNA damage</keyword>
<dbReference type="PANTHER" id="PTHR42697">
    <property type="entry name" value="ENDONUCLEASE 8"/>
    <property type="match status" value="1"/>
</dbReference>